<dbReference type="InterPro" id="IPR003789">
    <property type="entry name" value="Asn/Gln_tRNA_amidoTrase-B-like"/>
</dbReference>
<name>A0A2V1N288_9LACO</name>
<dbReference type="RefSeq" id="WP_109249481.1">
    <property type="nucleotide sequence ID" value="NZ_QCXQ01000001.1"/>
</dbReference>
<dbReference type="AlphaFoldDB" id="A0A2V1N288"/>
<proteinExistence type="predicted"/>
<dbReference type="Gene3D" id="1.10.10.410">
    <property type="match status" value="1"/>
</dbReference>
<dbReference type="PANTHER" id="PTHR28055:SF1">
    <property type="entry name" value="ALTERED INHERITANCE OF MITOCHONDRIA PROTEIN 41, MITOCHONDRIAL"/>
    <property type="match status" value="1"/>
</dbReference>
<accession>A0A2V1N288</accession>
<protein>
    <recommendedName>
        <fullName evidence="3">Aspartyl-tRNA amidotransferase</fullName>
    </recommendedName>
</protein>
<dbReference type="Gene3D" id="1.10.1510.10">
    <property type="entry name" value="Uncharacterised protein YqeY/AIM41 PF09424, N-terminal domain"/>
    <property type="match status" value="1"/>
</dbReference>
<sequence>MSQLQDQLTADLKTAMKAHDKMSLNVIRMIKAAIQNEQVKVGHDLTEDEEIAILNHEVKTRQESINEFQAGNRQDLVDATNAELEIVNRYAPALMTADEVNQVVAETIAQVGATGKGDFGKVMGAVMGKVKGRADGNMVKSAVQAQLV</sequence>
<dbReference type="Pfam" id="PF09424">
    <property type="entry name" value="YqeY"/>
    <property type="match status" value="1"/>
</dbReference>
<organism evidence="1 2">
    <name type="scientific">Levilactobacillus bambusae</name>
    <dbReference type="NCBI Taxonomy" id="2024736"/>
    <lineage>
        <taxon>Bacteria</taxon>
        <taxon>Bacillati</taxon>
        <taxon>Bacillota</taxon>
        <taxon>Bacilli</taxon>
        <taxon>Lactobacillales</taxon>
        <taxon>Lactobacillaceae</taxon>
        <taxon>Levilactobacillus</taxon>
    </lineage>
</organism>
<dbReference type="OrthoDB" id="9794041at2"/>
<dbReference type="EMBL" id="QCXQ01000001">
    <property type="protein sequence ID" value="PWG00768.1"/>
    <property type="molecule type" value="Genomic_DNA"/>
</dbReference>
<dbReference type="GO" id="GO:0016884">
    <property type="term" value="F:carbon-nitrogen ligase activity, with glutamine as amido-N-donor"/>
    <property type="evidence" value="ECO:0007669"/>
    <property type="project" value="InterPro"/>
</dbReference>
<dbReference type="PANTHER" id="PTHR28055">
    <property type="entry name" value="ALTERED INHERITANCE OF MITOCHONDRIA PROTEIN 41, MITOCHONDRIAL"/>
    <property type="match status" value="1"/>
</dbReference>
<reference evidence="1 2" key="1">
    <citation type="journal article" date="2018" name="Int. J. Syst. Evol. Microbiol.">
        <title>Lactobacillus bambusae sp. nov., isolated from a traditional fermented Ma-bamboo shoots of Taiwan.</title>
        <authorList>
            <person name="Wang L.-T."/>
        </authorList>
    </citation>
    <scope>NUCLEOTIDE SEQUENCE [LARGE SCALE GENOMIC DNA]</scope>
    <source>
        <strain evidence="1 2">BS-W1</strain>
    </source>
</reference>
<dbReference type="Proteomes" id="UP000245080">
    <property type="component" value="Unassembled WGS sequence"/>
</dbReference>
<evidence type="ECO:0000313" key="2">
    <source>
        <dbReference type="Proteomes" id="UP000245080"/>
    </source>
</evidence>
<evidence type="ECO:0000313" key="1">
    <source>
        <dbReference type="EMBL" id="PWG00768.1"/>
    </source>
</evidence>
<comment type="caution">
    <text evidence="1">The sequence shown here is derived from an EMBL/GenBank/DDBJ whole genome shotgun (WGS) entry which is preliminary data.</text>
</comment>
<keyword evidence="2" id="KW-1185">Reference proteome</keyword>
<gene>
    <name evidence="1" type="ORF">DCM90_00910</name>
</gene>
<dbReference type="InterPro" id="IPR023168">
    <property type="entry name" value="GatB_Yqey_C_2"/>
</dbReference>
<dbReference type="SUPFAM" id="SSF89095">
    <property type="entry name" value="GatB/YqeY motif"/>
    <property type="match status" value="1"/>
</dbReference>
<dbReference type="InterPro" id="IPR042184">
    <property type="entry name" value="YqeY/Aim41_N"/>
</dbReference>
<dbReference type="InterPro" id="IPR019004">
    <property type="entry name" value="YqeY/Aim41"/>
</dbReference>
<evidence type="ECO:0008006" key="3">
    <source>
        <dbReference type="Google" id="ProtNLM"/>
    </source>
</evidence>